<evidence type="ECO:0000259" key="1">
    <source>
        <dbReference type="SMART" id="SM00852"/>
    </source>
</evidence>
<dbReference type="Gene3D" id="3.30.70.2860">
    <property type="match status" value="1"/>
</dbReference>
<feature type="domain" description="MoaB/Mog" evidence="1">
    <location>
        <begin position="22"/>
        <end position="188"/>
    </location>
</feature>
<dbReference type="PANTHER" id="PTHR13939:SF0">
    <property type="entry name" value="NMN AMIDOHYDROLASE-LIKE PROTEIN YFAY"/>
    <property type="match status" value="1"/>
</dbReference>
<proteinExistence type="inferred from homology"/>
<name>A0A1J5T5I3_9ZZZZ</name>
<dbReference type="NCBIfam" id="TIGR00200">
    <property type="entry name" value="cinA_nterm"/>
    <property type="match status" value="1"/>
</dbReference>
<evidence type="ECO:0000313" key="2">
    <source>
        <dbReference type="EMBL" id="OIR07390.1"/>
    </source>
</evidence>
<dbReference type="SUPFAM" id="SSF53218">
    <property type="entry name" value="Molybdenum cofactor biosynthesis proteins"/>
    <property type="match status" value="1"/>
</dbReference>
<keyword evidence="2" id="KW-0378">Hydrolase</keyword>
<dbReference type="EMBL" id="MLJW01000037">
    <property type="protein sequence ID" value="OIR07390.1"/>
    <property type="molecule type" value="Genomic_DNA"/>
</dbReference>
<dbReference type="Pfam" id="PF00994">
    <property type="entry name" value="MoCF_biosynth"/>
    <property type="match status" value="1"/>
</dbReference>
<comment type="caution">
    <text evidence="2">The sequence shown here is derived from an EMBL/GenBank/DDBJ whole genome shotgun (WGS) entry which is preliminary data.</text>
</comment>
<organism evidence="2">
    <name type="scientific">mine drainage metagenome</name>
    <dbReference type="NCBI Taxonomy" id="410659"/>
    <lineage>
        <taxon>unclassified sequences</taxon>
        <taxon>metagenomes</taxon>
        <taxon>ecological metagenomes</taxon>
    </lineage>
</organism>
<dbReference type="Pfam" id="PF02464">
    <property type="entry name" value="CinA"/>
    <property type="match status" value="1"/>
</dbReference>
<dbReference type="Pfam" id="PF18146">
    <property type="entry name" value="CinA_KH"/>
    <property type="match status" value="1"/>
</dbReference>
<dbReference type="SUPFAM" id="SSF142433">
    <property type="entry name" value="CinA-like"/>
    <property type="match status" value="1"/>
</dbReference>
<dbReference type="PIRSF" id="PIRSF006728">
    <property type="entry name" value="CinA"/>
    <property type="match status" value="1"/>
</dbReference>
<dbReference type="InterPro" id="IPR001453">
    <property type="entry name" value="MoaB/Mog_dom"/>
</dbReference>
<sequence>MVSTDTSPGRTGRKPVSQLHYELLTLGDELLLGLTANSHLTFIGEQMGLHGAMLRRNVTLTDDADDISAQFAESWARADVVITTGGLGPTCDDRTREAIAEVLGQKLVFDPEIEKSIAERFKRIGRTMTPNNLKQAYRFERGEVLPNANGTAPGLWVEQDGKVLCMLPGPPNELHPLFLDQVVPRLSKLGLLLDREAYVQVRTAGIGESSLEHKLQPIFDRHREGLSIAFCAHAGHVDVRLSSPTGLLPNATLQQIAAECAFLLGDDFVCFGHDSLAEVCASMLRSADLMLAAAESATGGLLSDAFTNISGASKFFAGGCICYSNESKTQLLDIPEEIMMQHGSVSAETAVAMATGAAEKLGADYALAITGFAGPCGGTQQNPVGTIYIALYTPRGTWSRRLNYPGARLAVKQRAVNAALDWLRRELMCGQSGCAGGGCIVGR</sequence>
<dbReference type="InterPro" id="IPR008135">
    <property type="entry name" value="Competence-induced_CinA"/>
</dbReference>
<dbReference type="InterPro" id="IPR036653">
    <property type="entry name" value="CinA-like_C"/>
</dbReference>
<dbReference type="Gene3D" id="3.90.950.20">
    <property type="entry name" value="CinA-like"/>
    <property type="match status" value="1"/>
</dbReference>
<gene>
    <name evidence="2" type="primary">pncC_2</name>
    <name evidence="2" type="ORF">GALL_103470</name>
</gene>
<dbReference type="InterPro" id="IPR050101">
    <property type="entry name" value="CinA"/>
</dbReference>
<dbReference type="AlphaFoldDB" id="A0A1J5T5I3"/>
<reference evidence="2" key="1">
    <citation type="submission" date="2016-10" db="EMBL/GenBank/DDBJ databases">
        <title>Sequence of Gallionella enrichment culture.</title>
        <authorList>
            <person name="Poehlein A."/>
            <person name="Muehling M."/>
            <person name="Daniel R."/>
        </authorList>
    </citation>
    <scope>NUCLEOTIDE SEQUENCE</scope>
</reference>
<accession>A0A1J5T5I3</accession>
<dbReference type="InterPro" id="IPR036425">
    <property type="entry name" value="MoaB/Mog-like_dom_sf"/>
</dbReference>
<dbReference type="PANTHER" id="PTHR13939">
    <property type="entry name" value="NICOTINAMIDE-NUCLEOTIDE AMIDOHYDROLASE PNCC"/>
    <property type="match status" value="1"/>
</dbReference>
<dbReference type="SMART" id="SM00852">
    <property type="entry name" value="MoCF_biosynth"/>
    <property type="match status" value="1"/>
</dbReference>
<dbReference type="NCBIfam" id="TIGR00199">
    <property type="entry name" value="PncC_domain"/>
    <property type="match status" value="1"/>
</dbReference>
<dbReference type="EC" id="3.5.1.42" evidence="2"/>
<dbReference type="InterPro" id="IPR041424">
    <property type="entry name" value="CinA_KH"/>
</dbReference>
<dbReference type="GO" id="GO:0019159">
    <property type="term" value="F:nicotinamide-nucleotide amidase activity"/>
    <property type="evidence" value="ECO:0007669"/>
    <property type="project" value="UniProtKB-EC"/>
</dbReference>
<dbReference type="CDD" id="cd00885">
    <property type="entry name" value="cinA"/>
    <property type="match status" value="1"/>
</dbReference>
<dbReference type="Gene3D" id="3.40.980.10">
    <property type="entry name" value="MoaB/Mog-like domain"/>
    <property type="match status" value="1"/>
</dbReference>
<protein>
    <submittedName>
        <fullName evidence="2">Nicotinamide-nucleotide amidohydrolase PncC</fullName>
        <ecNumber evidence="2">3.5.1.42</ecNumber>
    </submittedName>
</protein>
<dbReference type="InterPro" id="IPR008136">
    <property type="entry name" value="CinA_C"/>
</dbReference>
<dbReference type="HAMAP" id="MF_00226_B">
    <property type="entry name" value="CinA_B"/>
    <property type="match status" value="1"/>
</dbReference>